<comment type="similarity">
    <text evidence="3">Belongs to the SLAC1 S-type anion channel family.</text>
</comment>
<feature type="transmembrane region" description="Helical" evidence="12">
    <location>
        <begin position="160"/>
        <end position="180"/>
    </location>
</feature>
<evidence type="ECO:0000256" key="9">
    <source>
        <dbReference type="ARBA" id="ARBA00023065"/>
    </source>
</evidence>
<organism evidence="13 14">
    <name type="scientific">Cinchona calisaya</name>
    <dbReference type="NCBI Taxonomy" id="153742"/>
    <lineage>
        <taxon>Eukaryota</taxon>
        <taxon>Viridiplantae</taxon>
        <taxon>Streptophyta</taxon>
        <taxon>Embryophyta</taxon>
        <taxon>Tracheophyta</taxon>
        <taxon>Spermatophyta</taxon>
        <taxon>Magnoliopsida</taxon>
        <taxon>eudicotyledons</taxon>
        <taxon>Gunneridae</taxon>
        <taxon>Pentapetalae</taxon>
        <taxon>asterids</taxon>
        <taxon>lamiids</taxon>
        <taxon>Gentianales</taxon>
        <taxon>Rubiaceae</taxon>
        <taxon>Cinchonoideae</taxon>
        <taxon>Cinchoneae</taxon>
        <taxon>Cinchona</taxon>
    </lineage>
</organism>
<dbReference type="PANTHER" id="PTHR31269:SF22">
    <property type="entry name" value="OS01G0247700 PROTEIN"/>
    <property type="match status" value="1"/>
</dbReference>
<dbReference type="PANTHER" id="PTHR31269">
    <property type="entry name" value="S-TYPE ANION CHANNEL SLAH3"/>
    <property type="match status" value="1"/>
</dbReference>
<feature type="transmembrane region" description="Helical" evidence="12">
    <location>
        <begin position="314"/>
        <end position="332"/>
    </location>
</feature>
<evidence type="ECO:0000256" key="8">
    <source>
        <dbReference type="ARBA" id="ARBA00022989"/>
    </source>
</evidence>
<comment type="subcellular location">
    <subcellularLocation>
        <location evidence="2">Cell membrane</location>
    </subcellularLocation>
    <subcellularLocation>
        <location evidence="1">Endomembrane system</location>
        <topology evidence="1">Multi-pass membrane protein</topology>
    </subcellularLocation>
</comment>
<evidence type="ECO:0000256" key="11">
    <source>
        <dbReference type="ARBA" id="ARBA00054248"/>
    </source>
</evidence>
<dbReference type="CDD" id="cd09323">
    <property type="entry name" value="TDT_SLAC1_like"/>
    <property type="match status" value="1"/>
</dbReference>
<dbReference type="GO" id="GO:0005886">
    <property type="term" value="C:plasma membrane"/>
    <property type="evidence" value="ECO:0007669"/>
    <property type="project" value="UniProtKB-SubCell"/>
</dbReference>
<feature type="transmembrane region" description="Helical" evidence="12">
    <location>
        <begin position="283"/>
        <end position="302"/>
    </location>
</feature>
<feature type="transmembrane region" description="Helical" evidence="12">
    <location>
        <begin position="192"/>
        <end position="213"/>
    </location>
</feature>
<keyword evidence="14" id="KW-1185">Reference proteome</keyword>
<dbReference type="Proteomes" id="UP001630127">
    <property type="component" value="Unassembled WGS sequence"/>
</dbReference>
<feature type="transmembrane region" description="Helical" evidence="12">
    <location>
        <begin position="338"/>
        <end position="361"/>
    </location>
</feature>
<feature type="transmembrane region" description="Helical" evidence="12">
    <location>
        <begin position="88"/>
        <end position="114"/>
    </location>
</feature>
<feature type="transmembrane region" description="Helical" evidence="12">
    <location>
        <begin position="50"/>
        <end position="68"/>
    </location>
</feature>
<feature type="transmembrane region" description="Helical" evidence="12">
    <location>
        <begin position="252"/>
        <end position="271"/>
    </location>
</feature>
<dbReference type="InterPro" id="IPR004695">
    <property type="entry name" value="SLAC1/Mae1/Ssu1/TehA"/>
</dbReference>
<comment type="function">
    <text evidence="11">Slow, weak voltage-dependent S-type anion efflux channel involved in maintenance of anion homeostasis.</text>
</comment>
<feature type="transmembrane region" description="Helical" evidence="12">
    <location>
        <begin position="219"/>
        <end position="240"/>
    </location>
</feature>
<dbReference type="EMBL" id="JBJUIK010000014">
    <property type="protein sequence ID" value="KAL3505348.1"/>
    <property type="molecule type" value="Genomic_DNA"/>
</dbReference>
<keyword evidence="10 12" id="KW-0472">Membrane</keyword>
<comment type="subunit">
    <text evidence="4">Homotrimer.</text>
</comment>
<proteinExistence type="inferred from homology"/>
<evidence type="ECO:0000256" key="6">
    <source>
        <dbReference type="ARBA" id="ARBA00022475"/>
    </source>
</evidence>
<dbReference type="Gene3D" id="1.50.10.150">
    <property type="entry name" value="Voltage-dependent anion channel"/>
    <property type="match status" value="1"/>
</dbReference>
<keyword evidence="8 12" id="KW-1133">Transmembrane helix</keyword>
<dbReference type="InterPro" id="IPR030183">
    <property type="entry name" value="SLAC/SLAH"/>
</dbReference>
<evidence type="ECO:0000256" key="10">
    <source>
        <dbReference type="ARBA" id="ARBA00023136"/>
    </source>
</evidence>
<dbReference type="AlphaFoldDB" id="A0ABD2YD41"/>
<dbReference type="InterPro" id="IPR038665">
    <property type="entry name" value="Voltage-dep_anion_channel_sf"/>
</dbReference>
<keyword evidence="7 12" id="KW-0812">Transmembrane</keyword>
<protein>
    <submittedName>
        <fullName evidence="13">Uncharacterized protein</fullName>
    </submittedName>
</protein>
<evidence type="ECO:0000313" key="13">
    <source>
        <dbReference type="EMBL" id="KAL3505348.1"/>
    </source>
</evidence>
<evidence type="ECO:0000256" key="7">
    <source>
        <dbReference type="ARBA" id="ARBA00022692"/>
    </source>
</evidence>
<keyword evidence="6" id="KW-1003">Cell membrane</keyword>
<dbReference type="Pfam" id="PF03595">
    <property type="entry name" value="SLAC1"/>
    <property type="match status" value="1"/>
</dbReference>
<dbReference type="GO" id="GO:0006811">
    <property type="term" value="P:monoatomic ion transport"/>
    <property type="evidence" value="ECO:0007669"/>
    <property type="project" value="UniProtKB-KW"/>
</dbReference>
<dbReference type="FunFam" id="1.50.10.150:FF:000003">
    <property type="entry name" value="S-type anion channel SLAH1"/>
    <property type="match status" value="1"/>
</dbReference>
<evidence type="ECO:0000256" key="5">
    <source>
        <dbReference type="ARBA" id="ARBA00022448"/>
    </source>
</evidence>
<evidence type="ECO:0000256" key="2">
    <source>
        <dbReference type="ARBA" id="ARBA00004236"/>
    </source>
</evidence>
<sequence length="390" mass="44046">MANRRSESEIEVVVIDGAATICPRAITPHPHHPSITIVSKRSLLSILTRFHAGYFRISFSLSGQALLWKTILEPTKHTSLPVPHMNHVIFSIIPIIIWSFALLVLVLFSFLYILRCFFRFNMVKAEFLHHVGVNYLFAPWMSWLLLLQSAPFVAPKNVSYLILWWVFAVPVVMLDVKIYGQWFTKGKRFLTAVANPTSHISVIGNLVGARAAAEMGWQEISICLFSLGMVHYLVLFVTLYQRLSGGDRLPKMLRPVFFLFFAAPSMASLAWDTISGSFDIASKMLFFLSLFLFTSLICRPALFKKSMRRFNIAWWAYSFPITSLALASTEYARAVKGGVAHLIMLLLWGLSVLVILGLLMVTLLNTKMLLPDDDPILIITSLPNHSSRIP</sequence>
<comment type="caution">
    <text evidence="13">The sequence shown here is derived from an EMBL/GenBank/DDBJ whole genome shotgun (WGS) entry which is preliminary data.</text>
</comment>
<evidence type="ECO:0000256" key="3">
    <source>
        <dbReference type="ARBA" id="ARBA00007808"/>
    </source>
</evidence>
<dbReference type="GO" id="GO:0012505">
    <property type="term" value="C:endomembrane system"/>
    <property type="evidence" value="ECO:0007669"/>
    <property type="project" value="UniProtKB-SubCell"/>
</dbReference>
<evidence type="ECO:0000256" key="1">
    <source>
        <dbReference type="ARBA" id="ARBA00004127"/>
    </source>
</evidence>
<keyword evidence="5" id="KW-0813">Transport</keyword>
<feature type="transmembrane region" description="Helical" evidence="12">
    <location>
        <begin position="135"/>
        <end position="154"/>
    </location>
</feature>
<keyword evidence="9" id="KW-0406">Ion transport</keyword>
<reference evidence="13 14" key="1">
    <citation type="submission" date="2024-11" db="EMBL/GenBank/DDBJ databases">
        <title>A near-complete genome assembly of Cinchona calisaya.</title>
        <authorList>
            <person name="Lian D.C."/>
            <person name="Zhao X.W."/>
            <person name="Wei L."/>
        </authorList>
    </citation>
    <scope>NUCLEOTIDE SEQUENCE [LARGE SCALE GENOMIC DNA]</scope>
    <source>
        <tissue evidence="13">Nenye</tissue>
    </source>
</reference>
<evidence type="ECO:0000313" key="14">
    <source>
        <dbReference type="Proteomes" id="UP001630127"/>
    </source>
</evidence>
<gene>
    <name evidence="13" type="ORF">ACH5RR_035189</name>
</gene>
<evidence type="ECO:0000256" key="4">
    <source>
        <dbReference type="ARBA" id="ARBA00011233"/>
    </source>
</evidence>
<accession>A0ABD2YD41</accession>
<name>A0ABD2YD41_9GENT</name>
<evidence type="ECO:0000256" key="12">
    <source>
        <dbReference type="SAM" id="Phobius"/>
    </source>
</evidence>